<feature type="compositionally biased region" description="Basic residues" evidence="3">
    <location>
        <begin position="53"/>
        <end position="70"/>
    </location>
</feature>
<feature type="compositionally biased region" description="Polar residues" evidence="3">
    <location>
        <begin position="15"/>
        <end position="27"/>
    </location>
</feature>
<feature type="compositionally biased region" description="Polar residues" evidence="3">
    <location>
        <begin position="37"/>
        <end position="51"/>
    </location>
</feature>
<evidence type="ECO:0000256" key="1">
    <source>
        <dbReference type="ARBA" id="ARBA00004496"/>
    </source>
</evidence>
<dbReference type="EMBL" id="CAJVPV010001989">
    <property type="protein sequence ID" value="CAG8514549.1"/>
    <property type="molecule type" value="Genomic_DNA"/>
</dbReference>
<dbReference type="OrthoDB" id="302966at2759"/>
<dbReference type="PANTHER" id="PTHR12983">
    <property type="entry name" value="RING FINGER 10 FAMILY MEMBER"/>
    <property type="match status" value="1"/>
</dbReference>
<dbReference type="GO" id="GO:0005737">
    <property type="term" value="C:cytoplasm"/>
    <property type="evidence" value="ECO:0007669"/>
    <property type="project" value="UniProtKB-SubCell"/>
</dbReference>
<feature type="region of interest" description="Disordered" evidence="3">
    <location>
        <begin position="1"/>
        <end position="104"/>
    </location>
</feature>
<dbReference type="GO" id="GO:0045944">
    <property type="term" value="P:positive regulation of transcription by RNA polymerase II"/>
    <property type="evidence" value="ECO:0007669"/>
    <property type="project" value="TreeGrafter"/>
</dbReference>
<comment type="caution">
    <text evidence="4">The sequence shown here is derived from an EMBL/GenBank/DDBJ whole genome shotgun (WGS) entry which is preliminary data.</text>
</comment>
<evidence type="ECO:0000313" key="5">
    <source>
        <dbReference type="Proteomes" id="UP000789342"/>
    </source>
</evidence>
<keyword evidence="5" id="KW-1185">Reference proteome</keyword>
<name>A0A9N9A1H1_9GLOM</name>
<dbReference type="AlphaFoldDB" id="A0A9N9A1H1"/>
<protein>
    <submittedName>
        <fullName evidence="4">18628_t:CDS:1</fullName>
    </submittedName>
</protein>
<reference evidence="4" key="1">
    <citation type="submission" date="2021-06" db="EMBL/GenBank/DDBJ databases">
        <authorList>
            <person name="Kallberg Y."/>
            <person name="Tangrot J."/>
            <person name="Rosling A."/>
        </authorList>
    </citation>
    <scope>NUCLEOTIDE SEQUENCE</scope>
    <source>
        <strain evidence="4">CL551</strain>
    </source>
</reference>
<feature type="compositionally biased region" description="Low complexity" evidence="3">
    <location>
        <begin position="1"/>
        <end position="14"/>
    </location>
</feature>
<evidence type="ECO:0000313" key="4">
    <source>
        <dbReference type="EMBL" id="CAG8514549.1"/>
    </source>
</evidence>
<accession>A0A9N9A1H1</accession>
<dbReference type="PANTHER" id="PTHR12983:SF9">
    <property type="entry name" value="E3 UBIQUITIN-PROTEIN LIGASE RNF10"/>
    <property type="match status" value="1"/>
</dbReference>
<proteinExistence type="predicted"/>
<keyword evidence="2" id="KW-0963">Cytoplasm</keyword>
<organism evidence="4 5">
    <name type="scientific">Acaulospora morrowiae</name>
    <dbReference type="NCBI Taxonomy" id="94023"/>
    <lineage>
        <taxon>Eukaryota</taxon>
        <taxon>Fungi</taxon>
        <taxon>Fungi incertae sedis</taxon>
        <taxon>Mucoromycota</taxon>
        <taxon>Glomeromycotina</taxon>
        <taxon>Glomeromycetes</taxon>
        <taxon>Diversisporales</taxon>
        <taxon>Acaulosporaceae</taxon>
        <taxon>Acaulospora</taxon>
    </lineage>
</organism>
<evidence type="ECO:0000256" key="2">
    <source>
        <dbReference type="ARBA" id="ARBA00022490"/>
    </source>
</evidence>
<dbReference type="Proteomes" id="UP000789342">
    <property type="component" value="Unassembled WGS sequence"/>
</dbReference>
<dbReference type="GO" id="GO:0000976">
    <property type="term" value="F:transcription cis-regulatory region binding"/>
    <property type="evidence" value="ECO:0007669"/>
    <property type="project" value="TreeGrafter"/>
</dbReference>
<dbReference type="InterPro" id="IPR039739">
    <property type="entry name" value="MAG2/RNF10"/>
</dbReference>
<feature type="compositionally biased region" description="Basic and acidic residues" evidence="3">
    <location>
        <begin position="71"/>
        <end position="82"/>
    </location>
</feature>
<feature type="compositionally biased region" description="Low complexity" evidence="3">
    <location>
        <begin position="601"/>
        <end position="614"/>
    </location>
</feature>
<feature type="region of interest" description="Disordered" evidence="3">
    <location>
        <begin position="600"/>
        <end position="630"/>
    </location>
</feature>
<sequence length="703" mass="80264">MSTRTNSTTTPSITQRVQISSGTIQTSRRLEVRRSGIRNSNAQDQNARTSVNNRKRNNNPHHKKTHRPLPHHRDQADPDATKNGRSSSQSSSGDSEYNQFEESHSSVAITVPELNELSLNDTDLANYGAPARRGQISLNHLLNFSFPPRQQHVISSVPRKQRASNYQPFNKERFVNANFRFLVSSMGDYTIYQVDPDLLLQWENIEQVLSNMLATTNCRSSYKPNKKWRRCPICWDSVYAKDLKSVRFWAVRSIKSVGEGGSTNEYEIITMRLIQRNASSTLALPRSSTWPSRNETSALPSTPWHFSPDALVFSKLMLTSIGYMRDEYSKDLKDLREALQDARSFDSTEEIPFIEMAIVNIKEHLDKLPVSSIIDLNEAERRARELITISERIEKRPSSLEEKDPQVVERNGIVGGMEISSESGNDPPPFLPDEFREQPHIANILPHPKPEQKLKTKSVQPLVSNDGNYYFYQSEDGQHLYLHPLDIRILKQEFGTYERFPNEITVRIVGVEETTITEELRKRCKYLSHLPLSCDVTFLEVDLKGVVSDLTLQGFSRELRQRKNRREEKAHKERRLYEATIHKERRGNNNRQVLNYVEPFSQSNSTGETSSSSNYWVPPGVNENGLNKDNVKNSNTSTLYSGPKTVWGTPAVPPVNVTHGSKVIGENDGIDNTWNIPEEEVYIGKKQKKKKLVLMSTGGRRQL</sequence>
<gene>
    <name evidence="4" type="ORF">AMORRO_LOCUS3897</name>
</gene>
<evidence type="ECO:0000256" key="3">
    <source>
        <dbReference type="SAM" id="MobiDB-lite"/>
    </source>
</evidence>
<feature type="compositionally biased region" description="Low complexity" evidence="3">
    <location>
        <begin position="86"/>
        <end position="95"/>
    </location>
</feature>
<comment type="subcellular location">
    <subcellularLocation>
        <location evidence="1">Cytoplasm</location>
    </subcellularLocation>
</comment>